<reference evidence="3 4" key="1">
    <citation type="submission" date="2020-08" db="EMBL/GenBank/DDBJ databases">
        <title>A Genomic Blueprint of the Chicken Gut Microbiome.</title>
        <authorList>
            <person name="Gilroy R."/>
            <person name="Ravi A."/>
            <person name="Getino M."/>
            <person name="Pursley I."/>
            <person name="Horton D.L."/>
            <person name="Alikhan N.-F."/>
            <person name="Baker D."/>
            <person name="Gharbi K."/>
            <person name="Hall N."/>
            <person name="Watson M."/>
            <person name="Adriaenssens E.M."/>
            <person name="Foster-Nyarko E."/>
            <person name="Jarju S."/>
            <person name="Secka A."/>
            <person name="Antonio M."/>
            <person name="Oren A."/>
            <person name="Chaudhuri R."/>
            <person name="La Ragione R.M."/>
            <person name="Hildebrand F."/>
            <person name="Pallen M.J."/>
        </authorList>
    </citation>
    <scope>NUCLEOTIDE SEQUENCE [LARGE SCALE GENOMIC DNA]</scope>
    <source>
        <strain evidence="3 4">Sa2BUA9</strain>
    </source>
</reference>
<name>A0ABR8R4I1_9BACI</name>
<gene>
    <name evidence="3" type="ORF">H9650_00610</name>
</gene>
<evidence type="ECO:0000259" key="1">
    <source>
        <dbReference type="Pfam" id="PF08874"/>
    </source>
</evidence>
<accession>A0ABR8R4I1</accession>
<dbReference type="Pfam" id="PF12395">
    <property type="entry name" value="DUF3658"/>
    <property type="match status" value="1"/>
</dbReference>
<evidence type="ECO:0000259" key="2">
    <source>
        <dbReference type="Pfam" id="PF12395"/>
    </source>
</evidence>
<dbReference type="InterPro" id="IPR014973">
    <property type="entry name" value="DUF1835"/>
</dbReference>
<dbReference type="Proteomes" id="UP000640786">
    <property type="component" value="Unassembled WGS sequence"/>
</dbReference>
<evidence type="ECO:0000313" key="4">
    <source>
        <dbReference type="Proteomes" id="UP000640786"/>
    </source>
</evidence>
<protein>
    <submittedName>
        <fullName evidence="3">DUF1835 domain-containing protein</fullName>
    </submittedName>
</protein>
<dbReference type="InterPro" id="IPR022123">
    <property type="entry name" value="DUF3658"/>
</dbReference>
<sequence length="366" mass="43360">MKRGVIIKKKIHHPFIYFFFEPNTVIVYKIETQIYLTVYDLRKHDCDIYKINAAIDFEYFHHENYEPAISYSYFINVDLMVEIVEEINLVIQDYLRKNFQKPEGPYHIVCFESTAGSLNVGLPRPKTVIAIPDNLSYGPLGKLDKKEDRKIREEWLYENINDELEEGIYTCKFSNSLRQIEDISESVPIYLWCGNNAAEQIGLRFMMYLLRKKKNTIYLLGDQIEEKKADISFTSQMDSKQIKSLFERNKESRQLSLEERSYYSEEWLKLIERMEVLRIWNDGEILGVPESFFDSLILETLEGLHAKQTEKDFIPVGEVIREMLISSEAKINLFFLEYRIRQLIYNGSLYIKGIPKSIDRYKVKLH</sequence>
<dbReference type="Pfam" id="PF08874">
    <property type="entry name" value="DUF1835"/>
    <property type="match status" value="1"/>
</dbReference>
<dbReference type="RefSeq" id="WP_191696356.1">
    <property type="nucleotide sequence ID" value="NZ_JACSQO010000001.1"/>
</dbReference>
<proteinExistence type="predicted"/>
<comment type="caution">
    <text evidence="3">The sequence shown here is derived from an EMBL/GenBank/DDBJ whole genome shotgun (WGS) entry which is preliminary data.</text>
</comment>
<feature type="domain" description="DUF3658" evidence="2">
    <location>
        <begin position="250"/>
        <end position="361"/>
    </location>
</feature>
<dbReference type="EMBL" id="JACSQO010000001">
    <property type="protein sequence ID" value="MBD7942599.1"/>
    <property type="molecule type" value="Genomic_DNA"/>
</dbReference>
<evidence type="ECO:0000313" key="3">
    <source>
        <dbReference type="EMBL" id="MBD7942599.1"/>
    </source>
</evidence>
<organism evidence="3 4">
    <name type="scientific">Psychrobacillus faecigallinarum</name>
    <dbReference type="NCBI Taxonomy" id="2762235"/>
    <lineage>
        <taxon>Bacteria</taxon>
        <taxon>Bacillati</taxon>
        <taxon>Bacillota</taxon>
        <taxon>Bacilli</taxon>
        <taxon>Bacillales</taxon>
        <taxon>Bacillaceae</taxon>
        <taxon>Psychrobacillus</taxon>
    </lineage>
</organism>
<keyword evidence="4" id="KW-1185">Reference proteome</keyword>
<feature type="domain" description="DUF1835" evidence="1">
    <location>
        <begin position="107"/>
        <end position="220"/>
    </location>
</feature>